<accession>A0A5J4W188</accession>
<dbReference type="AlphaFoldDB" id="A0A5J4W188"/>
<organism evidence="3 4">
    <name type="scientific">Streblomastix strix</name>
    <dbReference type="NCBI Taxonomy" id="222440"/>
    <lineage>
        <taxon>Eukaryota</taxon>
        <taxon>Metamonada</taxon>
        <taxon>Preaxostyla</taxon>
        <taxon>Oxymonadida</taxon>
        <taxon>Streblomastigidae</taxon>
        <taxon>Streblomastix</taxon>
    </lineage>
</organism>
<evidence type="ECO:0000313" key="4">
    <source>
        <dbReference type="Proteomes" id="UP000324800"/>
    </source>
</evidence>
<feature type="region of interest" description="Disordered" evidence="2">
    <location>
        <begin position="1"/>
        <end position="26"/>
    </location>
</feature>
<protein>
    <submittedName>
        <fullName evidence="3">Uncharacterized protein</fullName>
    </submittedName>
</protein>
<evidence type="ECO:0000256" key="1">
    <source>
        <dbReference type="SAM" id="Coils"/>
    </source>
</evidence>
<name>A0A5J4W188_9EUKA</name>
<dbReference type="EMBL" id="SNRW01003913">
    <property type="protein sequence ID" value="KAA6388615.1"/>
    <property type="molecule type" value="Genomic_DNA"/>
</dbReference>
<comment type="caution">
    <text evidence="3">The sequence shown here is derived from an EMBL/GenBank/DDBJ whole genome shotgun (WGS) entry which is preliminary data.</text>
</comment>
<evidence type="ECO:0000313" key="3">
    <source>
        <dbReference type="EMBL" id="KAA6388615.1"/>
    </source>
</evidence>
<dbReference type="Proteomes" id="UP000324800">
    <property type="component" value="Unassembled WGS sequence"/>
</dbReference>
<gene>
    <name evidence="3" type="ORF">EZS28_015859</name>
</gene>
<feature type="compositionally biased region" description="Basic and acidic residues" evidence="2">
    <location>
        <begin position="398"/>
        <end position="417"/>
    </location>
</feature>
<feature type="coiled-coil region" evidence="1">
    <location>
        <begin position="224"/>
        <end position="346"/>
    </location>
</feature>
<reference evidence="3 4" key="1">
    <citation type="submission" date="2019-03" db="EMBL/GenBank/DDBJ databases">
        <title>Single cell metagenomics reveals metabolic interactions within the superorganism composed of flagellate Streblomastix strix and complex community of Bacteroidetes bacteria on its surface.</title>
        <authorList>
            <person name="Treitli S.C."/>
            <person name="Kolisko M."/>
            <person name="Husnik F."/>
            <person name="Keeling P."/>
            <person name="Hampl V."/>
        </authorList>
    </citation>
    <scope>NUCLEOTIDE SEQUENCE [LARGE SCALE GENOMIC DNA]</scope>
    <source>
        <strain evidence="3">ST1C</strain>
    </source>
</reference>
<feature type="coiled-coil region" evidence="1">
    <location>
        <begin position="84"/>
        <end position="139"/>
    </location>
</feature>
<evidence type="ECO:0000256" key="2">
    <source>
        <dbReference type="SAM" id="MobiDB-lite"/>
    </source>
</evidence>
<proteinExistence type="predicted"/>
<feature type="compositionally biased region" description="Polar residues" evidence="2">
    <location>
        <begin position="1"/>
        <end position="18"/>
    </location>
</feature>
<feature type="region of interest" description="Disordered" evidence="2">
    <location>
        <begin position="398"/>
        <end position="423"/>
    </location>
</feature>
<sequence length="423" mass="51253">MTLTNQLSEIQEQLQNSEKQAEKETNSAHKVILEKLELDGKVSVLEDLLNMEKQKESKAYESLLFEYNLRSSAQFSTKKEEEAKLEALQRAEIAENKLSEQEKQITQSKMEMIWHEQQEIQTEEDLEQAKQKIEQLHQDTSIKQTDVDMLHVYYEIMDKLYEEEIIIRIQAEMRELNVIRERDLEKEQRIEFETLHKQEKERREKFEYQLIEEKELKMISMEKQNEAEQRFVEKEKEKRMVEQLLRWETYEKDQAVERATEAEQSLNAETKKRRKYERMNNSIVYENEQLKNKNMILTEQLKEERQNRRNFEVRFLAEVDSKQFMQNQYEERFNKEKEIQKQLEQQKVDSNLQKITEKEDKEFAIEQAEAADKLVAHLAKVLQKTQNELKAKTEELEYEKQMRESEQQSYGRSEDSFRLQYSE</sequence>
<keyword evidence="1" id="KW-0175">Coiled coil</keyword>